<sequence length="403" mass="44455">MMQSVDVAIIGGGMVGLTLAAALADTELRVAVIEGKLPEPELSDLPDVRVSALSRASERILRNVGVWPGIEARRFAPYSKMQVWEQDSFACIDFDAARLAQPNLGHIVENRTIQLALLDRVKQLNNVTLLAPERCHNIAFGETEAWLSLESGQSLTAKLVVGADGANSWLRNQMSIPLTHWDYGHSAIVANIRCTEPHDNTARQVFRPEGPLAFLPLHEPDLCSIVWSVSPDKAQELCALDDAEFNKALVAAFDGKLGLCQVEGERQAFPLKMRYARDFVRERIALVGDAAHTIHPLAGQGVNLGLLDAASLAQEIKTLWQQQQDIGKRTNLRNYERWRKAEAAKMITAMQAFRDLFDGSHPAKKLVRDLGILIANTAPGVKDEFMRRALGLSGSLPDLAKYR</sequence>
<dbReference type="InterPro" id="IPR051205">
    <property type="entry name" value="UbiH/COQ6_monooxygenase"/>
</dbReference>
<dbReference type="InterPro" id="IPR010971">
    <property type="entry name" value="UbiH/COQ6"/>
</dbReference>
<evidence type="ECO:0000313" key="12">
    <source>
        <dbReference type="EMBL" id="MDO6544170.1"/>
    </source>
</evidence>
<evidence type="ECO:0000256" key="5">
    <source>
        <dbReference type="ARBA" id="ARBA00022490"/>
    </source>
</evidence>
<evidence type="ECO:0000313" key="13">
    <source>
        <dbReference type="Proteomes" id="UP001170624"/>
    </source>
</evidence>
<protein>
    <submittedName>
        <fullName evidence="12">FAD-dependent 2-octaprenylphenol hydroxylase</fullName>
    </submittedName>
</protein>
<comment type="caution">
    <text evidence="12">The sequence shown here is derived from an EMBL/GenBank/DDBJ whole genome shotgun (WGS) entry which is preliminary data.</text>
</comment>
<dbReference type="EMBL" id="JAUOPU010000020">
    <property type="protein sequence ID" value="MDO6544170.1"/>
    <property type="molecule type" value="Genomic_DNA"/>
</dbReference>
<name>A0AAW7Y892_9GAMM</name>
<evidence type="ECO:0000259" key="11">
    <source>
        <dbReference type="Pfam" id="PF01494"/>
    </source>
</evidence>
<gene>
    <name evidence="12" type="ORF">Q4568_16620</name>
</gene>
<dbReference type="PANTHER" id="PTHR43876:SF7">
    <property type="entry name" value="UBIQUINONE BIOSYNTHESIS MONOOXYGENASE COQ6, MITOCHONDRIAL"/>
    <property type="match status" value="1"/>
</dbReference>
<keyword evidence="9" id="KW-0560">Oxidoreductase</keyword>
<dbReference type="GO" id="GO:0005737">
    <property type="term" value="C:cytoplasm"/>
    <property type="evidence" value="ECO:0007669"/>
    <property type="project" value="UniProtKB-SubCell"/>
</dbReference>
<comment type="similarity">
    <text evidence="4">Belongs to the UbiH/COQ6 family.</text>
</comment>
<keyword evidence="6" id="KW-0285">Flavoprotein</keyword>
<keyword evidence="10" id="KW-0503">Monooxygenase</keyword>
<dbReference type="GO" id="GO:0006744">
    <property type="term" value="P:ubiquinone biosynthetic process"/>
    <property type="evidence" value="ECO:0007669"/>
    <property type="project" value="UniProtKB-KW"/>
</dbReference>
<dbReference type="InterPro" id="IPR002938">
    <property type="entry name" value="FAD-bd"/>
</dbReference>
<dbReference type="NCBIfam" id="NF006461">
    <property type="entry name" value="PRK08850.1"/>
    <property type="match status" value="1"/>
</dbReference>
<dbReference type="AlphaFoldDB" id="A0AAW7Y892"/>
<comment type="pathway">
    <text evidence="3">Cofactor biosynthesis; ubiquinone biosynthesis.</text>
</comment>
<keyword evidence="5" id="KW-0963">Cytoplasm</keyword>
<evidence type="ECO:0000256" key="9">
    <source>
        <dbReference type="ARBA" id="ARBA00023002"/>
    </source>
</evidence>
<evidence type="ECO:0000256" key="6">
    <source>
        <dbReference type="ARBA" id="ARBA00022630"/>
    </source>
</evidence>
<organism evidence="12 13">
    <name type="scientific">Photobacterium sanguinicancri</name>
    <dbReference type="NCBI Taxonomy" id="875932"/>
    <lineage>
        <taxon>Bacteria</taxon>
        <taxon>Pseudomonadati</taxon>
        <taxon>Pseudomonadota</taxon>
        <taxon>Gammaproteobacteria</taxon>
        <taxon>Vibrionales</taxon>
        <taxon>Vibrionaceae</taxon>
        <taxon>Photobacterium</taxon>
    </lineage>
</organism>
<dbReference type="PANTHER" id="PTHR43876">
    <property type="entry name" value="UBIQUINONE BIOSYNTHESIS MONOOXYGENASE COQ6, MITOCHONDRIAL"/>
    <property type="match status" value="1"/>
</dbReference>
<dbReference type="PROSITE" id="PS01304">
    <property type="entry name" value="UBIH"/>
    <property type="match status" value="1"/>
</dbReference>
<keyword evidence="7" id="KW-0831">Ubiquinone biosynthesis</keyword>
<dbReference type="GO" id="GO:0110142">
    <property type="term" value="C:ubiquinone biosynthesis complex"/>
    <property type="evidence" value="ECO:0007669"/>
    <property type="project" value="UniProtKB-ARBA"/>
</dbReference>
<dbReference type="Pfam" id="PF01494">
    <property type="entry name" value="FAD_binding_3"/>
    <property type="match status" value="1"/>
</dbReference>
<dbReference type="InterPro" id="IPR018168">
    <property type="entry name" value="Ubi_Hdrlase_CS"/>
</dbReference>
<evidence type="ECO:0000256" key="3">
    <source>
        <dbReference type="ARBA" id="ARBA00004749"/>
    </source>
</evidence>
<dbReference type="InterPro" id="IPR036188">
    <property type="entry name" value="FAD/NAD-bd_sf"/>
</dbReference>
<dbReference type="Gene3D" id="3.50.50.60">
    <property type="entry name" value="FAD/NAD(P)-binding domain"/>
    <property type="match status" value="2"/>
</dbReference>
<dbReference type="FunFam" id="3.50.50.60:FF:000062">
    <property type="entry name" value="FAD-dependent 2-octaprenylphenol hydroxylase"/>
    <property type="match status" value="1"/>
</dbReference>
<evidence type="ECO:0000256" key="1">
    <source>
        <dbReference type="ARBA" id="ARBA00001974"/>
    </source>
</evidence>
<evidence type="ECO:0000256" key="7">
    <source>
        <dbReference type="ARBA" id="ARBA00022688"/>
    </source>
</evidence>
<evidence type="ECO:0000256" key="10">
    <source>
        <dbReference type="ARBA" id="ARBA00023033"/>
    </source>
</evidence>
<proteinExistence type="inferred from homology"/>
<dbReference type="GO" id="GO:0071949">
    <property type="term" value="F:FAD binding"/>
    <property type="evidence" value="ECO:0007669"/>
    <property type="project" value="InterPro"/>
</dbReference>
<dbReference type="NCBIfam" id="TIGR01988">
    <property type="entry name" value="Ubi-OHases"/>
    <property type="match status" value="1"/>
</dbReference>
<dbReference type="GO" id="GO:0019168">
    <property type="term" value="F:2-polyprenylphenol 6-hydroxylase activity"/>
    <property type="evidence" value="ECO:0007669"/>
    <property type="project" value="TreeGrafter"/>
</dbReference>
<evidence type="ECO:0000256" key="4">
    <source>
        <dbReference type="ARBA" id="ARBA00005349"/>
    </source>
</evidence>
<dbReference type="FunFam" id="3.50.50.60:FF:000048">
    <property type="entry name" value="2-octaprenyl-3-methyl-6-methoxy-1,4-benzoquinol hydroxylase"/>
    <property type="match status" value="1"/>
</dbReference>
<dbReference type="Proteomes" id="UP001170624">
    <property type="component" value="Unassembled WGS sequence"/>
</dbReference>
<evidence type="ECO:0000256" key="2">
    <source>
        <dbReference type="ARBA" id="ARBA00004496"/>
    </source>
</evidence>
<dbReference type="PRINTS" id="PR00420">
    <property type="entry name" value="RNGMNOXGNASE"/>
</dbReference>
<reference evidence="12" key="1">
    <citation type="submission" date="2023-07" db="EMBL/GenBank/DDBJ databases">
        <title>Genome content predicts the carbon catabolic preferences of heterotrophic bacteria.</title>
        <authorList>
            <person name="Gralka M."/>
        </authorList>
    </citation>
    <scope>NUCLEOTIDE SEQUENCE</scope>
    <source>
        <strain evidence="12">G2M05</strain>
    </source>
</reference>
<accession>A0AAW7Y892</accession>
<dbReference type="RefSeq" id="WP_261857774.1">
    <property type="nucleotide sequence ID" value="NZ_AP024850.1"/>
</dbReference>
<comment type="cofactor">
    <cofactor evidence="1">
        <name>FAD</name>
        <dbReference type="ChEBI" id="CHEBI:57692"/>
    </cofactor>
</comment>
<evidence type="ECO:0000256" key="8">
    <source>
        <dbReference type="ARBA" id="ARBA00022827"/>
    </source>
</evidence>
<keyword evidence="8" id="KW-0274">FAD</keyword>
<dbReference type="SUPFAM" id="SSF51905">
    <property type="entry name" value="FAD/NAD(P)-binding domain"/>
    <property type="match status" value="1"/>
</dbReference>
<feature type="domain" description="FAD-binding" evidence="11">
    <location>
        <begin position="5"/>
        <end position="348"/>
    </location>
</feature>
<comment type="subcellular location">
    <subcellularLocation>
        <location evidence="2">Cytoplasm</location>
    </subcellularLocation>
</comment>